<accession>A0A645DAF4</accession>
<sequence>MTDPAAGHLGLTAGEVRQILDDLLELLTVLTALDRGHRGPDQFDAVPLQGARLVQRDRGVQGGLATQSRQQRVGALSGDDLLHVLGSDRFQVGGIRELGIGHDGRRVRIDQNDPVALFPQHPAGLGAGVVEFGGLADDDRSRADHHDRADVCAPRHQ</sequence>
<organism evidence="2">
    <name type="scientific">bioreactor metagenome</name>
    <dbReference type="NCBI Taxonomy" id="1076179"/>
    <lineage>
        <taxon>unclassified sequences</taxon>
        <taxon>metagenomes</taxon>
        <taxon>ecological metagenomes</taxon>
    </lineage>
</organism>
<comment type="caution">
    <text evidence="2">The sequence shown here is derived from an EMBL/GenBank/DDBJ whole genome shotgun (WGS) entry which is preliminary data.</text>
</comment>
<evidence type="ECO:0000313" key="2">
    <source>
        <dbReference type="EMBL" id="MPM85592.1"/>
    </source>
</evidence>
<name>A0A645DAF4_9ZZZZ</name>
<dbReference type="EMBL" id="VSSQ01033857">
    <property type="protein sequence ID" value="MPM85592.1"/>
    <property type="molecule type" value="Genomic_DNA"/>
</dbReference>
<feature type="region of interest" description="Disordered" evidence="1">
    <location>
        <begin position="138"/>
        <end position="157"/>
    </location>
</feature>
<proteinExistence type="predicted"/>
<gene>
    <name evidence="2" type="ORF">SDC9_132673</name>
</gene>
<protein>
    <submittedName>
        <fullName evidence="2">Uncharacterized protein</fullName>
    </submittedName>
</protein>
<evidence type="ECO:0000256" key="1">
    <source>
        <dbReference type="SAM" id="MobiDB-lite"/>
    </source>
</evidence>
<reference evidence="2" key="1">
    <citation type="submission" date="2019-08" db="EMBL/GenBank/DDBJ databases">
        <authorList>
            <person name="Kucharzyk K."/>
            <person name="Murdoch R.W."/>
            <person name="Higgins S."/>
            <person name="Loffler F."/>
        </authorList>
    </citation>
    <scope>NUCLEOTIDE SEQUENCE</scope>
</reference>
<dbReference type="AlphaFoldDB" id="A0A645DAF4"/>
<feature type="compositionally biased region" description="Basic and acidic residues" evidence="1">
    <location>
        <begin position="138"/>
        <end position="150"/>
    </location>
</feature>